<dbReference type="SUPFAM" id="SSF69118">
    <property type="entry name" value="AhpD-like"/>
    <property type="match status" value="1"/>
</dbReference>
<dbReference type="Gene3D" id="1.20.1290.10">
    <property type="entry name" value="AhpD-like"/>
    <property type="match status" value="1"/>
</dbReference>
<dbReference type="AlphaFoldDB" id="A0A9Q6PW39"/>
<gene>
    <name evidence="1" type="ORF">Psal009_03071</name>
</gene>
<proteinExistence type="predicted"/>
<evidence type="ECO:0000313" key="1">
    <source>
        <dbReference type="EMBL" id="QGO07134.1"/>
    </source>
</evidence>
<organism evidence="1 2">
    <name type="scientific">Piscirickettsia salmonis</name>
    <dbReference type="NCBI Taxonomy" id="1238"/>
    <lineage>
        <taxon>Bacteria</taxon>
        <taxon>Pseudomonadati</taxon>
        <taxon>Pseudomonadota</taxon>
        <taxon>Gammaproteobacteria</taxon>
        <taxon>Thiotrichales</taxon>
        <taxon>Piscirickettsiaceae</taxon>
        <taxon>Piscirickettsia</taxon>
    </lineage>
</organism>
<reference evidence="1 2" key="1">
    <citation type="submission" date="2019-04" db="EMBL/GenBank/DDBJ databases">
        <title>Complete genome sequencing of Piscirickettsia salmonis strain Psal-009.</title>
        <authorList>
            <person name="Schober I."/>
            <person name="Bunk B."/>
            <person name="Sproer C."/>
            <person name="Carril G.P."/>
            <person name="Riedel T."/>
            <person name="Flores-Herrera P.A."/>
            <person name="Nourdin-Galindo G."/>
            <person name="Marshall S.H."/>
            <person name="Overmann J."/>
        </authorList>
    </citation>
    <scope>NUCLEOTIDE SEQUENCE [LARGE SCALE GENOMIC DNA]</scope>
    <source>
        <strain evidence="1 2">Psal-009</strain>
    </source>
</reference>
<dbReference type="InterPro" id="IPR029032">
    <property type="entry name" value="AhpD-like"/>
</dbReference>
<dbReference type="EMBL" id="CP038908">
    <property type="protein sequence ID" value="QGO07134.1"/>
    <property type="molecule type" value="Genomic_DNA"/>
</dbReference>
<dbReference type="Proteomes" id="UP000422232">
    <property type="component" value="Chromosome"/>
</dbReference>
<protein>
    <submittedName>
        <fullName evidence="1">Uncharacterized protein</fullName>
    </submittedName>
</protein>
<sequence>MARISFSAVGNSPLQRLLGHNPRIKEKWLRLQKEIVKEGRLSESLKEEVRRVLAHDHGYELGMARGLPSDEHDDPKVKMAVELARQVAYDHRTINDDNFLELSEYFSEPEIAELFAFICFISATQTFGAMMNLGPHSVQPETGQNEVAVEIHSHGAVQRRGHEAVTVTTSATVTEEVL</sequence>
<evidence type="ECO:0000313" key="2">
    <source>
        <dbReference type="Proteomes" id="UP000422232"/>
    </source>
</evidence>
<name>A0A9Q6PW39_PISSA</name>
<keyword evidence="2" id="KW-1185">Reference proteome</keyword>
<accession>A0A9Q6PW39</accession>
<dbReference type="RefSeq" id="WP_016210002.1">
    <property type="nucleotide sequence ID" value="NZ_CP171655.2"/>
</dbReference>